<organism evidence="2 3">
    <name type="scientific">Sphingomonas metalli</name>
    <dbReference type="NCBI Taxonomy" id="1779358"/>
    <lineage>
        <taxon>Bacteria</taxon>
        <taxon>Pseudomonadati</taxon>
        <taxon>Pseudomonadota</taxon>
        <taxon>Alphaproteobacteria</taxon>
        <taxon>Sphingomonadales</taxon>
        <taxon>Sphingomonadaceae</taxon>
        <taxon>Sphingomonas</taxon>
    </lineage>
</organism>
<feature type="signal peptide" evidence="1">
    <location>
        <begin position="1"/>
        <end position="26"/>
    </location>
</feature>
<dbReference type="PANTHER" id="PTHR40590">
    <property type="entry name" value="CYTOPLASMIC PROTEIN-RELATED"/>
    <property type="match status" value="1"/>
</dbReference>
<reference evidence="2" key="1">
    <citation type="journal article" date="2014" name="Int. J. Syst. Evol. Microbiol.">
        <title>Complete genome sequence of Corynebacterium casei LMG S-19264T (=DSM 44701T), isolated from a smear-ripened cheese.</title>
        <authorList>
            <consortium name="US DOE Joint Genome Institute (JGI-PGF)"/>
            <person name="Walter F."/>
            <person name="Albersmeier A."/>
            <person name="Kalinowski J."/>
            <person name="Ruckert C."/>
        </authorList>
    </citation>
    <scope>NUCLEOTIDE SEQUENCE</scope>
    <source>
        <strain evidence="2">CGMCC 1.15330</strain>
    </source>
</reference>
<sequence length="306" mass="32635">MRLIRSRSLRAAASALSLLLALPACAKAPQPSQAQANDADPALWVVKDKDTTIYLFGTIHVLRPGLTWFDEAVKAAFDRSNELVLETVLPAPDQMADLVKAVGLAAPGTPPLSERIPADRRAAFDAAVVATGAPPGAFDRFKPWLAATQLSIGPVGKLGYETVNAPEAVLTAAAKSAGKPVLGLETPQQQLGYFGALSDGAQMALLTETLDEMPKVGETIGRMVDDWAKGRPDALADEMNDSLKASPEIARSLLLDRNRRWAEWVTARMQKPGTVFIAVGAGHLAGQGSLQALLAQRGLKVRRVRY</sequence>
<dbReference type="Proteomes" id="UP000623067">
    <property type="component" value="Unassembled WGS sequence"/>
</dbReference>
<dbReference type="Pfam" id="PF01963">
    <property type="entry name" value="TraB_PrgY_gumN"/>
    <property type="match status" value="1"/>
</dbReference>
<dbReference type="CDD" id="cd14789">
    <property type="entry name" value="Tiki"/>
    <property type="match status" value="1"/>
</dbReference>
<dbReference type="InterPro" id="IPR002816">
    <property type="entry name" value="TraB/PrgY/GumN_fam"/>
</dbReference>
<gene>
    <name evidence="2" type="ORF">GCM10011380_02350</name>
</gene>
<proteinExistence type="predicted"/>
<reference evidence="2" key="2">
    <citation type="submission" date="2020-09" db="EMBL/GenBank/DDBJ databases">
        <authorList>
            <person name="Sun Q."/>
            <person name="Zhou Y."/>
        </authorList>
    </citation>
    <scope>NUCLEOTIDE SEQUENCE</scope>
    <source>
        <strain evidence="2">CGMCC 1.15330</strain>
    </source>
</reference>
<evidence type="ECO:0000313" key="2">
    <source>
        <dbReference type="EMBL" id="GGB16392.1"/>
    </source>
</evidence>
<comment type="caution">
    <text evidence="2">The sequence shown here is derived from an EMBL/GenBank/DDBJ whole genome shotgun (WGS) entry which is preliminary data.</text>
</comment>
<dbReference type="RefSeq" id="WP_229664290.1">
    <property type="nucleotide sequence ID" value="NZ_BMIH01000001.1"/>
</dbReference>
<feature type="chain" id="PRO_5037779099" description="TraB/GumN family protein" evidence="1">
    <location>
        <begin position="27"/>
        <end position="306"/>
    </location>
</feature>
<dbReference type="EMBL" id="BMIH01000001">
    <property type="protein sequence ID" value="GGB16392.1"/>
    <property type="molecule type" value="Genomic_DNA"/>
</dbReference>
<protein>
    <recommendedName>
        <fullName evidence="4">TraB/GumN family protein</fullName>
    </recommendedName>
</protein>
<dbReference type="PANTHER" id="PTHR40590:SF1">
    <property type="entry name" value="CYTOPLASMIC PROTEIN"/>
    <property type="match status" value="1"/>
</dbReference>
<keyword evidence="3" id="KW-1185">Reference proteome</keyword>
<accession>A0A916SU42</accession>
<evidence type="ECO:0000313" key="3">
    <source>
        <dbReference type="Proteomes" id="UP000623067"/>
    </source>
</evidence>
<evidence type="ECO:0008006" key="4">
    <source>
        <dbReference type="Google" id="ProtNLM"/>
    </source>
</evidence>
<dbReference type="InterPro" id="IPR047111">
    <property type="entry name" value="YbaP-like"/>
</dbReference>
<evidence type="ECO:0000256" key="1">
    <source>
        <dbReference type="SAM" id="SignalP"/>
    </source>
</evidence>
<dbReference type="AlphaFoldDB" id="A0A916SU42"/>
<name>A0A916SU42_9SPHN</name>
<keyword evidence="1" id="KW-0732">Signal</keyword>